<dbReference type="Proteomes" id="UP000013827">
    <property type="component" value="Unassembled WGS sequence"/>
</dbReference>
<proteinExistence type="predicted"/>
<dbReference type="AlphaFoldDB" id="A0A0D3JAA0"/>
<feature type="transmembrane region" description="Helical" evidence="1">
    <location>
        <begin position="71"/>
        <end position="89"/>
    </location>
</feature>
<evidence type="ECO:0000256" key="1">
    <source>
        <dbReference type="SAM" id="Phobius"/>
    </source>
</evidence>
<sequence length="283" mass="31105">MYAAQQLLMCGALSHAQALLAEPAASVLQLPASPPLLLAPFLLLLFCAPSARLLALNLALSLGIILRKMPFYVVFYACTALWKVNAAFLDASVSCAPIFFAQLLDAYDMMASTMFANLRVYSGSNHRLLPTGLLFGALPALDGGAAAWVTHLLSPTARRHLLASGHSARQFGPYMARVLGPQALRRLLAEARAAGEAFDLTYRRRESPDGRWRRVRYARRRDGRETCVALGRWPKGSRCKAEERALLTTAPPAWAMKLLLFFPFPVRLEEKMGVESKELGCVC</sequence>
<evidence type="ECO:0000313" key="3">
    <source>
        <dbReference type="Proteomes" id="UP000013827"/>
    </source>
</evidence>
<dbReference type="KEGG" id="ehx:EMIHUDRAFT_450933"/>
<keyword evidence="1" id="KW-1133">Transmembrane helix</keyword>
<keyword evidence="1" id="KW-0812">Transmembrane</keyword>
<feature type="transmembrane region" description="Helical" evidence="1">
    <location>
        <begin position="37"/>
        <end position="59"/>
    </location>
</feature>
<protein>
    <submittedName>
        <fullName evidence="2">Uncharacterized protein</fullName>
    </submittedName>
</protein>
<dbReference type="HOGENOM" id="CLU_984941_0_0_1"/>
<evidence type="ECO:0000313" key="2">
    <source>
        <dbReference type="EnsemblProtists" id="EOD20435"/>
    </source>
</evidence>
<reference evidence="3" key="1">
    <citation type="journal article" date="2013" name="Nature">
        <title>Pan genome of the phytoplankton Emiliania underpins its global distribution.</title>
        <authorList>
            <person name="Read B.A."/>
            <person name="Kegel J."/>
            <person name="Klute M.J."/>
            <person name="Kuo A."/>
            <person name="Lefebvre S.C."/>
            <person name="Maumus F."/>
            <person name="Mayer C."/>
            <person name="Miller J."/>
            <person name="Monier A."/>
            <person name="Salamov A."/>
            <person name="Young J."/>
            <person name="Aguilar M."/>
            <person name="Claverie J.M."/>
            <person name="Frickenhaus S."/>
            <person name="Gonzalez K."/>
            <person name="Herman E.K."/>
            <person name="Lin Y.C."/>
            <person name="Napier J."/>
            <person name="Ogata H."/>
            <person name="Sarno A.F."/>
            <person name="Shmutz J."/>
            <person name="Schroeder D."/>
            <person name="de Vargas C."/>
            <person name="Verret F."/>
            <person name="von Dassow P."/>
            <person name="Valentin K."/>
            <person name="Van de Peer Y."/>
            <person name="Wheeler G."/>
            <person name="Dacks J.B."/>
            <person name="Delwiche C.F."/>
            <person name="Dyhrman S.T."/>
            <person name="Glockner G."/>
            <person name="John U."/>
            <person name="Richards T."/>
            <person name="Worden A.Z."/>
            <person name="Zhang X."/>
            <person name="Grigoriev I.V."/>
            <person name="Allen A.E."/>
            <person name="Bidle K."/>
            <person name="Borodovsky M."/>
            <person name="Bowler C."/>
            <person name="Brownlee C."/>
            <person name="Cock J.M."/>
            <person name="Elias M."/>
            <person name="Gladyshev V.N."/>
            <person name="Groth M."/>
            <person name="Guda C."/>
            <person name="Hadaegh A."/>
            <person name="Iglesias-Rodriguez M.D."/>
            <person name="Jenkins J."/>
            <person name="Jones B.M."/>
            <person name="Lawson T."/>
            <person name="Leese F."/>
            <person name="Lindquist E."/>
            <person name="Lobanov A."/>
            <person name="Lomsadze A."/>
            <person name="Malik S.B."/>
            <person name="Marsh M.E."/>
            <person name="Mackinder L."/>
            <person name="Mock T."/>
            <person name="Mueller-Roeber B."/>
            <person name="Pagarete A."/>
            <person name="Parker M."/>
            <person name="Probert I."/>
            <person name="Quesneville H."/>
            <person name="Raines C."/>
            <person name="Rensing S.A."/>
            <person name="Riano-Pachon D.M."/>
            <person name="Richier S."/>
            <person name="Rokitta S."/>
            <person name="Shiraiwa Y."/>
            <person name="Soanes D.M."/>
            <person name="van der Giezen M."/>
            <person name="Wahlund T.M."/>
            <person name="Williams B."/>
            <person name="Wilson W."/>
            <person name="Wolfe G."/>
            <person name="Wurch L.L."/>
        </authorList>
    </citation>
    <scope>NUCLEOTIDE SEQUENCE</scope>
</reference>
<reference evidence="2" key="2">
    <citation type="submission" date="2024-10" db="UniProtKB">
        <authorList>
            <consortium name="EnsemblProtists"/>
        </authorList>
    </citation>
    <scope>IDENTIFICATION</scope>
</reference>
<keyword evidence="3" id="KW-1185">Reference proteome</keyword>
<keyword evidence="1" id="KW-0472">Membrane</keyword>
<name>A0A0D3JAA0_EMIH1</name>
<organism evidence="2 3">
    <name type="scientific">Emiliania huxleyi (strain CCMP1516)</name>
    <dbReference type="NCBI Taxonomy" id="280463"/>
    <lineage>
        <taxon>Eukaryota</taxon>
        <taxon>Haptista</taxon>
        <taxon>Haptophyta</taxon>
        <taxon>Prymnesiophyceae</taxon>
        <taxon>Isochrysidales</taxon>
        <taxon>Noelaerhabdaceae</taxon>
        <taxon>Emiliania</taxon>
    </lineage>
</organism>
<dbReference type="EnsemblProtists" id="EOD20435">
    <property type="protein sequence ID" value="EOD20435"/>
    <property type="gene ID" value="EMIHUDRAFT_450933"/>
</dbReference>
<dbReference type="RefSeq" id="XP_005772864.1">
    <property type="nucleotide sequence ID" value="XM_005772807.1"/>
</dbReference>
<dbReference type="GeneID" id="17265982"/>
<accession>A0A0D3JAA0</accession>
<dbReference type="PaxDb" id="2903-EOD20435"/>